<evidence type="ECO:0000313" key="3">
    <source>
        <dbReference type="EMBL" id="HGU59600.1"/>
    </source>
</evidence>
<feature type="domain" description="CGGC" evidence="1">
    <location>
        <begin position="3"/>
        <end position="115"/>
    </location>
</feature>
<gene>
    <name evidence="4" type="ORF">ENL48_02970</name>
    <name evidence="3" type="ORF">ENT89_05500</name>
    <name evidence="2" type="ORF">ENX77_00450</name>
</gene>
<evidence type="ECO:0000259" key="1">
    <source>
        <dbReference type="SMART" id="SM01078"/>
    </source>
</evidence>
<dbReference type="EMBL" id="DTAK01000039">
    <property type="protein sequence ID" value="HGU59600.1"/>
    <property type="molecule type" value="Genomic_DNA"/>
</dbReference>
<dbReference type="EMBL" id="DTPI01000004">
    <property type="protein sequence ID" value="HGE65603.1"/>
    <property type="molecule type" value="Genomic_DNA"/>
</dbReference>
<protein>
    <submittedName>
        <fullName evidence="3">CGGC domain-containing protein</fullName>
    </submittedName>
</protein>
<evidence type="ECO:0000313" key="2">
    <source>
        <dbReference type="EMBL" id="HGE65603.1"/>
    </source>
</evidence>
<accession>A0A7C4WE93</accession>
<name>A0A7C4WE93_9EURY</name>
<comment type="caution">
    <text evidence="3">The sequence shown here is derived from an EMBL/GenBank/DDBJ whole genome shotgun (WGS) entry which is preliminary data.</text>
</comment>
<dbReference type="AlphaFoldDB" id="A0A7C4WE93"/>
<organism evidence="3">
    <name type="scientific">Geoglobus ahangari</name>
    <dbReference type="NCBI Taxonomy" id="113653"/>
    <lineage>
        <taxon>Archaea</taxon>
        <taxon>Methanobacteriati</taxon>
        <taxon>Methanobacteriota</taxon>
        <taxon>Archaeoglobi</taxon>
        <taxon>Archaeoglobales</taxon>
        <taxon>Archaeoglobaceae</taxon>
        <taxon>Geoglobus</taxon>
    </lineage>
</organism>
<reference evidence="3" key="1">
    <citation type="journal article" date="2020" name="mSystems">
        <title>Genome- and Community-Level Interaction Insights into Carbon Utilization and Element Cycling Functions of Hydrothermarchaeota in Hydrothermal Sediment.</title>
        <authorList>
            <person name="Zhou Z."/>
            <person name="Liu Y."/>
            <person name="Xu W."/>
            <person name="Pan J."/>
            <person name="Luo Z.H."/>
            <person name="Li M."/>
        </authorList>
    </citation>
    <scope>NUCLEOTIDE SEQUENCE [LARGE SCALE GENOMIC DNA]</scope>
    <source>
        <strain evidence="4">SpSt-10</strain>
        <strain evidence="3">SpSt-62</strain>
        <strain evidence="2">SpSt-97</strain>
    </source>
</reference>
<dbReference type="EMBL" id="DRUC01000047">
    <property type="protein sequence ID" value="HHF48161.1"/>
    <property type="molecule type" value="Genomic_DNA"/>
</dbReference>
<evidence type="ECO:0000313" key="4">
    <source>
        <dbReference type="EMBL" id="HHF48161.1"/>
    </source>
</evidence>
<proteinExistence type="predicted"/>
<sequence>MVKAVILSCENCRDRYCIGCQRCLTAARKGEGEFGKFDKVDIVGFVSCGGCPGYIIPKLKLFNKWIEGMEEYDTVFIGKCIVVANEKGNCPYGDVNRIKEMIESVFGKQVVIGTHPW</sequence>
<dbReference type="Pfam" id="PF08821">
    <property type="entry name" value="CGGC"/>
    <property type="match status" value="1"/>
</dbReference>
<dbReference type="InterPro" id="IPR014925">
    <property type="entry name" value="CGGC_dom"/>
</dbReference>
<dbReference type="SMART" id="SM01078">
    <property type="entry name" value="CGGC"/>
    <property type="match status" value="1"/>
</dbReference>